<evidence type="ECO:0000313" key="12">
    <source>
        <dbReference type="EMBL" id="KAA1126918.1"/>
    </source>
</evidence>
<evidence type="ECO:0000256" key="6">
    <source>
        <dbReference type="ARBA" id="ARBA00023015"/>
    </source>
</evidence>
<comment type="caution">
    <text evidence="11">The sequence shown here is derived from an EMBL/GenBank/DDBJ whole genome shotgun (WGS) entry which is preliminary data.</text>
</comment>
<reference evidence="13 14" key="1">
    <citation type="submission" date="2019-05" db="EMBL/GenBank/DDBJ databases">
        <title>Emergence of the Ug99 lineage of the wheat stem rust pathogen through somatic hybridization.</title>
        <authorList>
            <person name="Li F."/>
            <person name="Upadhyaya N.M."/>
            <person name="Sperschneider J."/>
            <person name="Matny O."/>
            <person name="Nguyen-Phuc H."/>
            <person name="Mago R."/>
            <person name="Raley C."/>
            <person name="Miller M.E."/>
            <person name="Silverstein K.A.T."/>
            <person name="Henningsen E."/>
            <person name="Hirsch C.D."/>
            <person name="Visser B."/>
            <person name="Pretorius Z.A."/>
            <person name="Steffenson B.J."/>
            <person name="Schwessinger B."/>
            <person name="Dodds P.N."/>
            <person name="Figueroa M."/>
        </authorList>
    </citation>
    <scope>NUCLEOTIDE SEQUENCE [LARGE SCALE GENOMIC DNA]</scope>
    <source>
        <strain evidence="11">21-0</strain>
        <strain evidence="12 14">Ug99</strain>
    </source>
</reference>
<keyword evidence="6" id="KW-0805">Transcription regulation</keyword>
<proteinExistence type="predicted"/>
<gene>
    <name evidence="11" type="ORF">PGT21_017648</name>
    <name evidence="12" type="ORF">PGTUg99_031695</name>
</gene>
<comment type="subcellular location">
    <subcellularLocation>
        <location evidence="1">Nucleus</location>
    </subcellularLocation>
</comment>
<evidence type="ECO:0000256" key="4">
    <source>
        <dbReference type="ARBA" id="ARBA00022771"/>
    </source>
</evidence>
<dbReference type="EMBL" id="VSWC01000145">
    <property type="protein sequence ID" value="KAA1076748.1"/>
    <property type="molecule type" value="Genomic_DNA"/>
</dbReference>
<feature type="region of interest" description="Disordered" evidence="10">
    <location>
        <begin position="127"/>
        <end position="189"/>
    </location>
</feature>
<keyword evidence="3" id="KW-0677">Repeat</keyword>
<keyword evidence="8" id="KW-0804">Transcription</keyword>
<evidence type="ECO:0000256" key="1">
    <source>
        <dbReference type="ARBA" id="ARBA00004123"/>
    </source>
</evidence>
<keyword evidence="5" id="KW-0862">Zinc</keyword>
<dbReference type="PANTHER" id="PTHR24383:SF20">
    <property type="entry name" value="C2H2-TYPE DOMAIN-CONTAINING PROTEIN"/>
    <property type="match status" value="1"/>
</dbReference>
<name>A0A5B0MKH7_PUCGR</name>
<evidence type="ECO:0000256" key="10">
    <source>
        <dbReference type="SAM" id="MobiDB-lite"/>
    </source>
</evidence>
<evidence type="ECO:0000313" key="11">
    <source>
        <dbReference type="EMBL" id="KAA1076748.1"/>
    </source>
</evidence>
<dbReference type="PANTHER" id="PTHR24383">
    <property type="entry name" value="ZINC FINGER PROTEIN"/>
    <property type="match status" value="1"/>
</dbReference>
<dbReference type="GO" id="GO:0003677">
    <property type="term" value="F:DNA binding"/>
    <property type="evidence" value="ECO:0007669"/>
    <property type="project" value="UniProtKB-KW"/>
</dbReference>
<dbReference type="GO" id="GO:0008270">
    <property type="term" value="F:zinc ion binding"/>
    <property type="evidence" value="ECO:0007669"/>
    <property type="project" value="UniProtKB-KW"/>
</dbReference>
<dbReference type="Proteomes" id="UP000325313">
    <property type="component" value="Unassembled WGS sequence"/>
</dbReference>
<evidence type="ECO:0000256" key="7">
    <source>
        <dbReference type="ARBA" id="ARBA00023125"/>
    </source>
</evidence>
<evidence type="ECO:0000313" key="13">
    <source>
        <dbReference type="Proteomes" id="UP000324748"/>
    </source>
</evidence>
<organism evidence="11 13">
    <name type="scientific">Puccinia graminis f. sp. tritici</name>
    <dbReference type="NCBI Taxonomy" id="56615"/>
    <lineage>
        <taxon>Eukaryota</taxon>
        <taxon>Fungi</taxon>
        <taxon>Dikarya</taxon>
        <taxon>Basidiomycota</taxon>
        <taxon>Pucciniomycotina</taxon>
        <taxon>Pucciniomycetes</taxon>
        <taxon>Pucciniales</taxon>
        <taxon>Pucciniaceae</taxon>
        <taxon>Puccinia</taxon>
    </lineage>
</organism>
<evidence type="ECO:0000256" key="5">
    <source>
        <dbReference type="ARBA" id="ARBA00022833"/>
    </source>
</evidence>
<dbReference type="Proteomes" id="UP000324748">
    <property type="component" value="Unassembled WGS sequence"/>
</dbReference>
<sequence>MFEDEQINFWSNKSIGDTHELDKIQVYEIKWDEWSNLDINAAPYQFQPEQVLTSKAIPENCISHFFPETNSTQQSEPDFDLKNYSTKDYHHWSSTLSADEFEHLCVMGPNTRTESFRQYAITNHNQPTQTLTQPSSSTHEHLEHPFSTPNCFQENSNYHHHQPDDISSNNFDQQQLASPDDESRSTFYNHSDSYSSHLNDFYNGGLDDGGFENDDGFTYY</sequence>
<keyword evidence="2" id="KW-0479">Metal-binding</keyword>
<accession>A0A5B0MKH7</accession>
<evidence type="ECO:0000256" key="2">
    <source>
        <dbReference type="ARBA" id="ARBA00022723"/>
    </source>
</evidence>
<evidence type="ECO:0000256" key="8">
    <source>
        <dbReference type="ARBA" id="ARBA00023163"/>
    </source>
</evidence>
<keyword evidence="9" id="KW-0539">Nucleus</keyword>
<keyword evidence="13" id="KW-1185">Reference proteome</keyword>
<feature type="compositionally biased region" description="Polar residues" evidence="10">
    <location>
        <begin position="165"/>
        <end position="177"/>
    </location>
</feature>
<dbReference type="GO" id="GO:0005634">
    <property type="term" value="C:nucleus"/>
    <property type="evidence" value="ECO:0007669"/>
    <property type="project" value="UniProtKB-SubCell"/>
</dbReference>
<keyword evidence="4" id="KW-0863">Zinc-finger</keyword>
<feature type="compositionally biased region" description="Polar residues" evidence="10">
    <location>
        <begin position="147"/>
        <end position="156"/>
    </location>
</feature>
<evidence type="ECO:0000313" key="14">
    <source>
        <dbReference type="Proteomes" id="UP000325313"/>
    </source>
</evidence>
<dbReference type="OrthoDB" id="10468304at2759"/>
<dbReference type="AlphaFoldDB" id="A0A5B0MKH7"/>
<dbReference type="EMBL" id="VDEP01000170">
    <property type="protein sequence ID" value="KAA1126918.1"/>
    <property type="molecule type" value="Genomic_DNA"/>
</dbReference>
<protein>
    <submittedName>
        <fullName evidence="11">Uncharacterized protein</fullName>
    </submittedName>
</protein>
<feature type="compositionally biased region" description="Low complexity" evidence="10">
    <location>
        <begin position="127"/>
        <end position="137"/>
    </location>
</feature>
<evidence type="ECO:0000256" key="9">
    <source>
        <dbReference type="ARBA" id="ARBA00023242"/>
    </source>
</evidence>
<keyword evidence="7" id="KW-0238">DNA-binding</keyword>
<evidence type="ECO:0000256" key="3">
    <source>
        <dbReference type="ARBA" id="ARBA00022737"/>
    </source>
</evidence>